<name>A0A850QYQ9_PHODD</name>
<evidence type="ECO:0000313" key="1">
    <source>
        <dbReference type="EMBL" id="NVP00419.1"/>
    </source>
</evidence>
<proteinExistence type="predicted"/>
<dbReference type="Gene3D" id="3.40.50.300">
    <property type="entry name" value="P-loop containing nucleotide triphosphate hydrolases"/>
    <property type="match status" value="1"/>
</dbReference>
<dbReference type="Proteomes" id="UP000533429">
    <property type="component" value="Unassembled WGS sequence"/>
</dbReference>
<reference evidence="1 2" key="1">
    <citation type="submission" date="2020-06" db="EMBL/GenBank/DDBJ databases">
        <title>Photobacterium damselae subsp. damselae comparative genomics.</title>
        <authorList>
            <person name="Osorio C.R."/>
        </authorList>
    </citation>
    <scope>NUCLEOTIDE SEQUENCE [LARGE SCALE GENOMIC DNA]</scope>
    <source>
        <strain evidence="1 2">TW250/03</strain>
    </source>
</reference>
<organism evidence="1 2">
    <name type="scientific">Photobacterium damselae subsp. damselae</name>
    <name type="common">Listonella damsela</name>
    <dbReference type="NCBI Taxonomy" id="85581"/>
    <lineage>
        <taxon>Bacteria</taxon>
        <taxon>Pseudomonadati</taxon>
        <taxon>Pseudomonadota</taxon>
        <taxon>Gammaproteobacteria</taxon>
        <taxon>Vibrionales</taxon>
        <taxon>Vibrionaceae</taxon>
        <taxon>Photobacterium</taxon>
    </lineage>
</organism>
<accession>A0A850QYQ9</accession>
<gene>
    <name evidence="1" type="ORF">HWA77_09390</name>
</gene>
<evidence type="ECO:0000313" key="2">
    <source>
        <dbReference type="Proteomes" id="UP000533429"/>
    </source>
</evidence>
<dbReference type="SUPFAM" id="SSF52540">
    <property type="entry name" value="P-loop containing nucleoside triphosphate hydrolases"/>
    <property type="match status" value="1"/>
</dbReference>
<dbReference type="InterPro" id="IPR027417">
    <property type="entry name" value="P-loop_NTPase"/>
</dbReference>
<dbReference type="EMBL" id="JABXOR010000589">
    <property type="protein sequence ID" value="NVP00419.1"/>
    <property type="molecule type" value="Genomic_DNA"/>
</dbReference>
<feature type="non-terminal residue" evidence="1">
    <location>
        <position position="30"/>
    </location>
</feature>
<sequence>MTKAFFVTGTDTEVGKTVATRAILHAAGHA</sequence>
<comment type="caution">
    <text evidence="1">The sequence shown here is derived from an EMBL/GenBank/DDBJ whole genome shotgun (WGS) entry which is preliminary data.</text>
</comment>
<protein>
    <submittedName>
        <fullName evidence="1">Dethiobiotin synthase</fullName>
    </submittedName>
</protein>
<dbReference type="AlphaFoldDB" id="A0A850QYQ9"/>